<organism evidence="3 4">
    <name type="scientific">Nocardioides soli</name>
    <dbReference type="NCBI Taxonomy" id="1036020"/>
    <lineage>
        <taxon>Bacteria</taxon>
        <taxon>Bacillati</taxon>
        <taxon>Actinomycetota</taxon>
        <taxon>Actinomycetes</taxon>
        <taxon>Propionibacteriales</taxon>
        <taxon>Nocardioidaceae</taxon>
        <taxon>Nocardioides</taxon>
    </lineage>
</organism>
<evidence type="ECO:0000256" key="1">
    <source>
        <dbReference type="SAM" id="MobiDB-lite"/>
    </source>
</evidence>
<dbReference type="InterPro" id="IPR002611">
    <property type="entry name" value="IstB_ATP-bd"/>
</dbReference>
<reference evidence="3 4" key="1">
    <citation type="submission" date="2020-08" db="EMBL/GenBank/DDBJ databases">
        <title>Sequencing the genomes of 1000 actinobacteria strains.</title>
        <authorList>
            <person name="Klenk H.-P."/>
        </authorList>
    </citation>
    <scope>NUCLEOTIDE SEQUENCE [LARGE SCALE GENOMIC DNA]</scope>
    <source>
        <strain evidence="3 4">DSM 105498</strain>
    </source>
</reference>
<dbReference type="AlphaFoldDB" id="A0A7W4VZ69"/>
<gene>
    <name evidence="3" type="ORF">FHU40_003859</name>
</gene>
<protein>
    <recommendedName>
        <fullName evidence="2">IstB-like ATP-binding domain-containing protein</fullName>
    </recommendedName>
</protein>
<proteinExistence type="predicted"/>
<accession>A0A7W4VZ69</accession>
<feature type="domain" description="IstB-like ATP-binding" evidence="2">
    <location>
        <begin position="72"/>
        <end position="158"/>
    </location>
</feature>
<evidence type="ECO:0000313" key="4">
    <source>
        <dbReference type="Proteomes" id="UP000589626"/>
    </source>
</evidence>
<dbReference type="Pfam" id="PF01695">
    <property type="entry name" value="IstB_IS21"/>
    <property type="match status" value="1"/>
</dbReference>
<dbReference type="EMBL" id="JACHWR010000003">
    <property type="protein sequence ID" value="MBB3044022.1"/>
    <property type="molecule type" value="Genomic_DNA"/>
</dbReference>
<evidence type="ECO:0000259" key="2">
    <source>
        <dbReference type="Pfam" id="PF01695"/>
    </source>
</evidence>
<feature type="region of interest" description="Disordered" evidence="1">
    <location>
        <begin position="158"/>
        <end position="177"/>
    </location>
</feature>
<sequence>MNDVDTARRSYFGGASDATALTTVVREIPSRAAIWAFGTPSPASRRINAQSSKVITLRSSRVFTFQASQLFSFRASSTVLVDELGFAPLDDTGAQVLFRFVAAAYERRSLGIASHWPFESWGRFLPEHTTAVSMLDRLLHHCHTVVTDGDSYRMREARAKGGTRLKNSGNSAKGGDF</sequence>
<name>A0A7W4VZ69_9ACTN</name>
<dbReference type="GO" id="GO:0005524">
    <property type="term" value="F:ATP binding"/>
    <property type="evidence" value="ECO:0007669"/>
    <property type="project" value="InterPro"/>
</dbReference>
<evidence type="ECO:0000313" key="3">
    <source>
        <dbReference type="EMBL" id="MBB3044022.1"/>
    </source>
</evidence>
<dbReference type="InterPro" id="IPR027417">
    <property type="entry name" value="P-loop_NTPase"/>
</dbReference>
<dbReference type="Proteomes" id="UP000589626">
    <property type="component" value="Unassembled WGS sequence"/>
</dbReference>
<comment type="caution">
    <text evidence="3">The sequence shown here is derived from an EMBL/GenBank/DDBJ whole genome shotgun (WGS) entry which is preliminary data.</text>
</comment>
<dbReference type="Gene3D" id="3.40.50.300">
    <property type="entry name" value="P-loop containing nucleotide triphosphate hydrolases"/>
    <property type="match status" value="1"/>
</dbReference>
<keyword evidence="4" id="KW-1185">Reference proteome</keyword>